<proteinExistence type="inferred from homology"/>
<dbReference type="InterPro" id="IPR016181">
    <property type="entry name" value="Acyl_CoA_acyltransferase"/>
</dbReference>
<dbReference type="eggNOG" id="COG0454">
    <property type="taxonomic scope" value="Bacteria"/>
</dbReference>
<dbReference type="EMBL" id="CP002400">
    <property type="protein sequence ID" value="ADU25824.1"/>
    <property type="molecule type" value="Genomic_DNA"/>
</dbReference>
<reference evidence="5 6" key="1">
    <citation type="submission" date="2010-12" db="EMBL/GenBank/DDBJ databases">
        <title>Complete sequence of Ethanoligenens harbinense YUAN-3.</title>
        <authorList>
            <person name="Lucas S."/>
            <person name="Copeland A."/>
            <person name="Lapidus A."/>
            <person name="Cheng J.-F."/>
            <person name="Bruce D."/>
            <person name="Goodwin L."/>
            <person name="Pitluck S."/>
            <person name="Chertkov O."/>
            <person name="Misra M."/>
            <person name="Detter J.C."/>
            <person name="Han C."/>
            <person name="Tapia R."/>
            <person name="Land M."/>
            <person name="Hauser L."/>
            <person name="Jeffries C."/>
            <person name="Kyrpides N."/>
            <person name="Ivanova N."/>
            <person name="Mikhailova N."/>
            <person name="Wang A."/>
            <person name="Mouttaki H."/>
            <person name="He Z."/>
            <person name="Zhou J."/>
            <person name="Hemme C.L."/>
            <person name="Woyke T."/>
        </authorList>
    </citation>
    <scope>NUCLEOTIDE SEQUENCE [LARGE SCALE GENOMIC DNA]</scope>
    <source>
        <strain evidence="6">DSM 18485 / JCM 12961 / CGMCC 1.5033 / YUAN-3</strain>
    </source>
</reference>
<comment type="similarity">
    <text evidence="1">Belongs to the acetyltransferase family.</text>
</comment>
<dbReference type="RefSeq" id="WP_013484205.1">
    <property type="nucleotide sequence ID" value="NC_014828.1"/>
</dbReference>
<dbReference type="PANTHER" id="PTHR10545:SF29">
    <property type="entry name" value="GH14572P-RELATED"/>
    <property type="match status" value="1"/>
</dbReference>
<dbReference type="InterPro" id="IPR000182">
    <property type="entry name" value="GNAT_dom"/>
</dbReference>
<dbReference type="KEGG" id="eha:Ethha_0237"/>
<name>E6U789_ETHHY</name>
<evidence type="ECO:0000259" key="4">
    <source>
        <dbReference type="PROSITE" id="PS51186"/>
    </source>
</evidence>
<keyword evidence="2 5" id="KW-0808">Transferase</keyword>
<keyword evidence="6" id="KW-1185">Reference proteome</keyword>
<sequence length="178" mass="20021">MRQKISLIKGEPRAMPQEFSDEIGLRPATAADVPLIWSLIGELAEYEHLRDQMDATEQGLQDALFDKQAAHALLLEWQGRTAGYAIYFYSFSTFTGLSGIYLEDLYVRPAFRGKGIGRAVFTRLARKACEEGCGRLEWECLTWNAPSIAFYEKMGARAKNDWRGYRLSGDALRTAAGL</sequence>
<gene>
    <name evidence="5" type="ordered locus">Ethha_0237</name>
</gene>
<evidence type="ECO:0000256" key="3">
    <source>
        <dbReference type="ARBA" id="ARBA00023315"/>
    </source>
</evidence>
<keyword evidence="3" id="KW-0012">Acyltransferase</keyword>
<dbReference type="HOGENOM" id="CLU_013985_41_3_9"/>
<evidence type="ECO:0000256" key="2">
    <source>
        <dbReference type="ARBA" id="ARBA00022679"/>
    </source>
</evidence>
<dbReference type="SUPFAM" id="SSF55729">
    <property type="entry name" value="Acyl-CoA N-acyltransferases (Nat)"/>
    <property type="match status" value="1"/>
</dbReference>
<dbReference type="PANTHER" id="PTHR10545">
    <property type="entry name" value="DIAMINE N-ACETYLTRANSFERASE"/>
    <property type="match status" value="1"/>
</dbReference>
<dbReference type="GO" id="GO:0008080">
    <property type="term" value="F:N-acetyltransferase activity"/>
    <property type="evidence" value="ECO:0007669"/>
    <property type="project" value="UniProtKB-ARBA"/>
</dbReference>
<feature type="domain" description="N-acetyltransferase" evidence="4">
    <location>
        <begin position="23"/>
        <end position="178"/>
    </location>
</feature>
<dbReference type="InterPro" id="IPR051016">
    <property type="entry name" value="Diverse_Substrate_AcTransf"/>
</dbReference>
<dbReference type="AlphaFoldDB" id="E6U789"/>
<dbReference type="STRING" id="663278.Ethha_0237"/>
<dbReference type="CDD" id="cd04301">
    <property type="entry name" value="NAT_SF"/>
    <property type="match status" value="1"/>
</dbReference>
<dbReference type="PROSITE" id="PS51186">
    <property type="entry name" value="GNAT"/>
    <property type="match status" value="1"/>
</dbReference>
<accession>E6U789</accession>
<evidence type="ECO:0000256" key="1">
    <source>
        <dbReference type="ARBA" id="ARBA00008694"/>
    </source>
</evidence>
<dbReference type="Gene3D" id="3.40.630.30">
    <property type="match status" value="1"/>
</dbReference>
<protein>
    <submittedName>
        <fullName evidence="5">GCN5-related N-acetyltransferase</fullName>
    </submittedName>
</protein>
<evidence type="ECO:0000313" key="6">
    <source>
        <dbReference type="Proteomes" id="UP000001551"/>
    </source>
</evidence>
<evidence type="ECO:0000313" key="5">
    <source>
        <dbReference type="EMBL" id="ADU25824.1"/>
    </source>
</evidence>
<dbReference type="Pfam" id="PF00583">
    <property type="entry name" value="Acetyltransf_1"/>
    <property type="match status" value="1"/>
</dbReference>
<dbReference type="FunFam" id="3.40.630.30:FF:000064">
    <property type="entry name" value="GNAT family acetyltransferase"/>
    <property type="match status" value="1"/>
</dbReference>
<organism evidence="5 6">
    <name type="scientific">Ethanoligenens harbinense (strain DSM 18485 / JCM 12961 / CGMCC 1.5033 / YUAN-3)</name>
    <dbReference type="NCBI Taxonomy" id="663278"/>
    <lineage>
        <taxon>Bacteria</taxon>
        <taxon>Bacillati</taxon>
        <taxon>Bacillota</taxon>
        <taxon>Clostridia</taxon>
        <taxon>Eubacteriales</taxon>
        <taxon>Oscillospiraceae</taxon>
        <taxon>Ethanoligenens</taxon>
    </lineage>
</organism>
<dbReference type="Proteomes" id="UP000001551">
    <property type="component" value="Chromosome"/>
</dbReference>